<keyword evidence="6" id="KW-0342">GTP-binding</keyword>
<dbReference type="Pfam" id="PF05879">
    <property type="entry name" value="RHD3_GTPase"/>
    <property type="match status" value="1"/>
</dbReference>
<evidence type="ECO:0000256" key="5">
    <source>
        <dbReference type="ARBA" id="ARBA00022989"/>
    </source>
</evidence>
<evidence type="ECO:0000256" key="9">
    <source>
        <dbReference type="SAM" id="Coils"/>
    </source>
</evidence>
<feature type="domain" description="GB1/RHD3-type G" evidence="10">
    <location>
        <begin position="77"/>
        <end position="326"/>
    </location>
</feature>
<evidence type="ECO:0000313" key="11">
    <source>
        <dbReference type="EMBL" id="DAD39215.1"/>
    </source>
</evidence>
<dbReference type="InterPro" id="IPR030386">
    <property type="entry name" value="G_GB1_RHD3_dom"/>
</dbReference>
<dbReference type="SUPFAM" id="SSF52540">
    <property type="entry name" value="P-loop containing nucleoside triphosphate hydrolases"/>
    <property type="match status" value="1"/>
</dbReference>
<evidence type="ECO:0000256" key="6">
    <source>
        <dbReference type="ARBA" id="ARBA00023134"/>
    </source>
</evidence>
<dbReference type="GO" id="GO:0016787">
    <property type="term" value="F:hydrolase activity"/>
    <property type="evidence" value="ECO:0007669"/>
    <property type="project" value="UniProtKB-KW"/>
</dbReference>
<accession>A0A822Z6Y9</accession>
<evidence type="ECO:0000256" key="3">
    <source>
        <dbReference type="ARBA" id="ARBA00022801"/>
    </source>
</evidence>
<dbReference type="PROSITE" id="PS51715">
    <property type="entry name" value="G_GB1_RHD3"/>
    <property type="match status" value="1"/>
</dbReference>
<evidence type="ECO:0000256" key="4">
    <source>
        <dbReference type="ARBA" id="ARBA00022824"/>
    </source>
</evidence>
<gene>
    <name evidence="11" type="ORF">HUJ06_013538</name>
</gene>
<dbReference type="Gene3D" id="3.40.50.300">
    <property type="entry name" value="P-loop containing nucleotide triphosphate hydrolases"/>
    <property type="match status" value="1"/>
</dbReference>
<evidence type="ECO:0000259" key="10">
    <source>
        <dbReference type="PROSITE" id="PS51715"/>
    </source>
</evidence>
<keyword evidence="2" id="KW-0547">Nucleotide-binding</keyword>
<keyword evidence="3" id="KW-0378">Hydrolase</keyword>
<name>A0A822Z6Y9_NELNU</name>
<sequence length="815" mass="92471">MKLMCRAVPALSLYSQSRVPRKILAVHRLYSPLFSVVWIATDSMAEKKDVRYSTQLIEEEGIFNDKFSKILKLDESGSSYVIISIMGPQSSGKSTLLNHLFGTNFKEMKAEIGRNQTTKGIWLAKCTNTEPYALVADLEGNDGTERGESDTAFEKQIALFALAISDAVIVNMWCHDVGRIHGANTHLLTIVFQVMMQLFSGELHKRTIFFILRDKTKTPLDMLKKQVNDNVEKIWDSIQKPKLLEGTRLNEYFDVQVDALSSYEREEEEFKIEVSSLKNKIFQSIAKDGCQSRYFGVDAATLSISVEQMWKTIKENKELDIPAHKIMVSSLRCDQIVNGKFESLKNQDWVKLHKNIISLDPSLFGEKLVTILNTSLSQYDNETIYFDESVRAEKRESLKEKALQLFESSYQGLLDHQRCITFGTFKKELDNALNERKTFALSASDCTERFMAKFNEICTDATIPQANWDSSVVRLQLQQDMGEHVTSLRETKLAECNKKYKKQLKGALTGPVNDCLQEADDNTWPTIKLHLERESKSAVEGLTGELDGFDIDDKRKDEMLAHLEDYARGVVEKKAKEEASRVLKHMHDRFLMFFTNESKNVPRIWTGEDDVKTIAECLKLLAIMAAIRWGNTAGNIEATLYLTLVNPNGKDDSRTRSTSSDPLAKSTWEEDPTMKTLIAPSECKTLWIKFQTDTDYIVNHANSVIQAIQDRKHAELMAKQAREEVVAAMEKAEQASKKVIALKKEAKEAAKKAQEDAQIAIADANKRAKEAQQAQKAANDAERAYTEAVEKAKRGFWGHVLDYLILKPFGWIVNQ</sequence>
<keyword evidence="12" id="KW-1185">Reference proteome</keyword>
<keyword evidence="7" id="KW-0472">Membrane</keyword>
<dbReference type="InterPro" id="IPR008803">
    <property type="entry name" value="RHD3/Sey1"/>
</dbReference>
<feature type="coiled-coil region" evidence="9">
    <location>
        <begin position="711"/>
        <end position="791"/>
    </location>
</feature>
<evidence type="ECO:0000256" key="7">
    <source>
        <dbReference type="ARBA" id="ARBA00023136"/>
    </source>
</evidence>
<dbReference type="PANTHER" id="PTHR45923">
    <property type="entry name" value="PROTEIN SEY1"/>
    <property type="match status" value="1"/>
</dbReference>
<evidence type="ECO:0000256" key="8">
    <source>
        <dbReference type="PROSITE-ProRule" id="PRU01052"/>
    </source>
</evidence>
<keyword evidence="9" id="KW-0175">Coiled coil</keyword>
<dbReference type="EMBL" id="DUZY01000005">
    <property type="protein sequence ID" value="DAD39215.1"/>
    <property type="molecule type" value="Genomic_DNA"/>
</dbReference>
<evidence type="ECO:0000313" key="12">
    <source>
        <dbReference type="Proteomes" id="UP000607653"/>
    </source>
</evidence>
<dbReference type="Pfam" id="PF20428">
    <property type="entry name" value="Sey1_3HB"/>
    <property type="match status" value="1"/>
</dbReference>
<evidence type="ECO:0000256" key="2">
    <source>
        <dbReference type="ARBA" id="ARBA00022741"/>
    </source>
</evidence>
<proteinExistence type="inferred from homology"/>
<reference evidence="11 12" key="1">
    <citation type="journal article" date="2020" name="Mol. Biol. Evol.">
        <title>Distinct Expression and Methylation Patterns for Genes with Different Fates following a Single Whole-Genome Duplication in Flowering Plants.</title>
        <authorList>
            <person name="Shi T."/>
            <person name="Rahmani R.S."/>
            <person name="Gugger P.F."/>
            <person name="Wang M."/>
            <person name="Li H."/>
            <person name="Zhang Y."/>
            <person name="Li Z."/>
            <person name="Wang Q."/>
            <person name="Van de Peer Y."/>
            <person name="Marchal K."/>
            <person name="Chen J."/>
        </authorList>
    </citation>
    <scope>NUCLEOTIDE SEQUENCE [LARGE SCALE GENOMIC DNA]</scope>
    <source>
        <tissue evidence="11">Leaf</tissue>
    </source>
</reference>
<dbReference type="Proteomes" id="UP000607653">
    <property type="component" value="Unassembled WGS sequence"/>
</dbReference>
<dbReference type="InterPro" id="IPR027417">
    <property type="entry name" value="P-loop_NTPase"/>
</dbReference>
<dbReference type="PANTHER" id="PTHR45923:SF2">
    <property type="entry name" value="PROTEIN SEY1"/>
    <property type="match status" value="1"/>
</dbReference>
<dbReference type="GO" id="GO:0005525">
    <property type="term" value="F:GTP binding"/>
    <property type="evidence" value="ECO:0007669"/>
    <property type="project" value="UniProtKB-KW"/>
</dbReference>
<protein>
    <recommendedName>
        <fullName evidence="10">GB1/RHD3-type G domain-containing protein</fullName>
    </recommendedName>
</protein>
<comment type="caution">
    <text evidence="11">The sequence shown here is derived from an EMBL/GenBank/DDBJ whole genome shotgun (WGS) entry which is preliminary data.</text>
</comment>
<keyword evidence="1" id="KW-0812">Transmembrane</keyword>
<comment type="similarity">
    <text evidence="8">Belongs to the TRAFAC class dynamin-like GTPase superfamily. GB1/RHD3 GTPase family.</text>
</comment>
<evidence type="ECO:0000256" key="1">
    <source>
        <dbReference type="ARBA" id="ARBA00022692"/>
    </source>
</evidence>
<dbReference type="AlphaFoldDB" id="A0A822Z6Y9"/>
<dbReference type="InterPro" id="IPR046758">
    <property type="entry name" value="Sey1/RHD3-like_3HB"/>
</dbReference>
<organism evidence="11 12">
    <name type="scientific">Nelumbo nucifera</name>
    <name type="common">Sacred lotus</name>
    <dbReference type="NCBI Taxonomy" id="4432"/>
    <lineage>
        <taxon>Eukaryota</taxon>
        <taxon>Viridiplantae</taxon>
        <taxon>Streptophyta</taxon>
        <taxon>Embryophyta</taxon>
        <taxon>Tracheophyta</taxon>
        <taxon>Spermatophyta</taxon>
        <taxon>Magnoliopsida</taxon>
        <taxon>Proteales</taxon>
        <taxon>Nelumbonaceae</taxon>
        <taxon>Nelumbo</taxon>
    </lineage>
</organism>
<keyword evidence="5" id="KW-1133">Transmembrane helix</keyword>
<keyword evidence="4" id="KW-0256">Endoplasmic reticulum</keyword>